<sequence length="298" mass="33381">MTSSDDRLAQAVSLGEQLRALRKRVDLTGDALAAGQGWPQSKVSKIENGKQLPTEEDIRLWAAVCGADSEMTGQLLALAREAQHSYESWRVQMRSGQGAIQRRYNEMTRKAALIRDIETGCIPGMLQTAEYIRARMTENAWLHREDLSLTPEQVAETHRLDIEAGTAERLKRQHLLYEPGRRFEFLATEASLRFLLCPPQAMLGQLDRLLAIIDGMPNVTLGIVPFDVFLPYTPPEGFLLLDKVAIVETVAGETFYRGEDAGPYLRAWDLLAAEARFGAEAREIVLRSIRALRVAHPQ</sequence>
<keyword evidence="3" id="KW-1185">Reference proteome</keyword>
<feature type="domain" description="HTH cro/C1-type" evidence="1">
    <location>
        <begin position="18"/>
        <end position="72"/>
    </location>
</feature>
<dbReference type="SMART" id="SM00530">
    <property type="entry name" value="HTH_XRE"/>
    <property type="match status" value="1"/>
</dbReference>
<gene>
    <name evidence="2" type="ORF">IW245_004759</name>
</gene>
<protein>
    <submittedName>
        <fullName evidence="2">Transcriptional regulator with XRE-family HTH domain</fullName>
    </submittedName>
</protein>
<dbReference type="Proteomes" id="UP000622552">
    <property type="component" value="Unassembled WGS sequence"/>
</dbReference>
<comment type="caution">
    <text evidence="2">The sequence shown here is derived from an EMBL/GenBank/DDBJ whole genome shotgun (WGS) entry which is preliminary data.</text>
</comment>
<organism evidence="2 3">
    <name type="scientific">Longispora fulva</name>
    <dbReference type="NCBI Taxonomy" id="619741"/>
    <lineage>
        <taxon>Bacteria</taxon>
        <taxon>Bacillati</taxon>
        <taxon>Actinomycetota</taxon>
        <taxon>Actinomycetes</taxon>
        <taxon>Micromonosporales</taxon>
        <taxon>Micromonosporaceae</taxon>
        <taxon>Longispora</taxon>
    </lineage>
</organism>
<accession>A0A8J7GJA2</accession>
<dbReference type="CDD" id="cd00093">
    <property type="entry name" value="HTH_XRE"/>
    <property type="match status" value="1"/>
</dbReference>
<reference evidence="2" key="1">
    <citation type="submission" date="2020-11" db="EMBL/GenBank/DDBJ databases">
        <title>Sequencing the genomes of 1000 actinobacteria strains.</title>
        <authorList>
            <person name="Klenk H.-P."/>
        </authorList>
    </citation>
    <scope>NUCLEOTIDE SEQUENCE</scope>
    <source>
        <strain evidence="2">DSM 45356</strain>
    </source>
</reference>
<dbReference type="Gene3D" id="1.10.260.40">
    <property type="entry name" value="lambda repressor-like DNA-binding domains"/>
    <property type="match status" value="1"/>
</dbReference>
<dbReference type="AlphaFoldDB" id="A0A8J7GJA2"/>
<dbReference type="Pfam" id="PF13560">
    <property type="entry name" value="HTH_31"/>
    <property type="match status" value="1"/>
</dbReference>
<evidence type="ECO:0000313" key="3">
    <source>
        <dbReference type="Proteomes" id="UP000622552"/>
    </source>
</evidence>
<dbReference type="InterPro" id="IPR010982">
    <property type="entry name" value="Lambda_DNA-bd_dom_sf"/>
</dbReference>
<dbReference type="RefSeq" id="WP_197005307.1">
    <property type="nucleotide sequence ID" value="NZ_BONS01000025.1"/>
</dbReference>
<dbReference type="InterPro" id="IPR001387">
    <property type="entry name" value="Cro/C1-type_HTH"/>
</dbReference>
<dbReference type="SUPFAM" id="SSF47413">
    <property type="entry name" value="lambda repressor-like DNA-binding domains"/>
    <property type="match status" value="1"/>
</dbReference>
<evidence type="ECO:0000313" key="2">
    <source>
        <dbReference type="EMBL" id="MBG6138565.1"/>
    </source>
</evidence>
<name>A0A8J7GJA2_9ACTN</name>
<dbReference type="EMBL" id="JADOUF010000001">
    <property type="protein sequence ID" value="MBG6138565.1"/>
    <property type="molecule type" value="Genomic_DNA"/>
</dbReference>
<dbReference type="GO" id="GO:0003677">
    <property type="term" value="F:DNA binding"/>
    <property type="evidence" value="ECO:0007669"/>
    <property type="project" value="InterPro"/>
</dbReference>
<dbReference type="InterPro" id="IPR043917">
    <property type="entry name" value="DUF5753"/>
</dbReference>
<dbReference type="PROSITE" id="PS50943">
    <property type="entry name" value="HTH_CROC1"/>
    <property type="match status" value="1"/>
</dbReference>
<dbReference type="Pfam" id="PF19054">
    <property type="entry name" value="DUF5753"/>
    <property type="match status" value="1"/>
</dbReference>
<evidence type="ECO:0000259" key="1">
    <source>
        <dbReference type="PROSITE" id="PS50943"/>
    </source>
</evidence>
<proteinExistence type="predicted"/>